<sequence length="212" mass="22215">MSAAAGRFAIISPGASDRQQQLLPGLHVACPAPMWRSPGSRCSRAGGPSGPRDSPRVGVLAAAAAARPAASSPCPHAAYPTSQQILRVRSSAEDRRRARDPSKARSRLSPSANTSGAPRRPGRGFSASPATIATPTGPSVASQRKPFSMLCVGTGQDVRARPDMEMLRCSELTPLNRLSISPVLGWLGHRQVYPSVVPARAPRAMIARPVSS</sequence>
<evidence type="ECO:0000313" key="3">
    <source>
        <dbReference type="Proteomes" id="UP000242519"/>
    </source>
</evidence>
<dbReference type="InParanoid" id="A0A218Z093"/>
<comment type="caution">
    <text evidence="2">The sequence shown here is derived from an EMBL/GenBank/DDBJ whole genome shotgun (WGS) entry which is preliminary data.</text>
</comment>
<evidence type="ECO:0000256" key="1">
    <source>
        <dbReference type="SAM" id="MobiDB-lite"/>
    </source>
</evidence>
<feature type="compositionally biased region" description="Polar residues" evidence="1">
    <location>
        <begin position="128"/>
        <end position="142"/>
    </location>
</feature>
<gene>
    <name evidence="2" type="ORF">B2J93_699</name>
</gene>
<dbReference type="AlphaFoldDB" id="A0A218Z093"/>
<keyword evidence="3" id="KW-1185">Reference proteome</keyword>
<dbReference type="Proteomes" id="UP000242519">
    <property type="component" value="Unassembled WGS sequence"/>
</dbReference>
<reference evidence="2 3" key="1">
    <citation type="submission" date="2017-04" db="EMBL/GenBank/DDBJ databases">
        <title>Draft genome sequence of Marssonina coronaria NL1: causal agent of apple blotch.</title>
        <authorList>
            <person name="Cheng Q."/>
        </authorList>
    </citation>
    <scope>NUCLEOTIDE SEQUENCE [LARGE SCALE GENOMIC DNA]</scope>
    <source>
        <strain evidence="2 3">NL1</strain>
    </source>
</reference>
<proteinExistence type="predicted"/>
<protein>
    <submittedName>
        <fullName evidence="2">Uncharacterized protein</fullName>
    </submittedName>
</protein>
<name>A0A218Z093_9HELO</name>
<feature type="region of interest" description="Disordered" evidence="1">
    <location>
        <begin position="33"/>
        <end position="143"/>
    </location>
</feature>
<evidence type="ECO:0000313" key="2">
    <source>
        <dbReference type="EMBL" id="OWP01467.1"/>
    </source>
</evidence>
<feature type="compositionally biased region" description="Basic and acidic residues" evidence="1">
    <location>
        <begin position="90"/>
        <end position="103"/>
    </location>
</feature>
<feature type="compositionally biased region" description="Low complexity" evidence="1">
    <location>
        <begin position="61"/>
        <end position="80"/>
    </location>
</feature>
<dbReference type="EMBL" id="MZNU01000276">
    <property type="protein sequence ID" value="OWP01467.1"/>
    <property type="molecule type" value="Genomic_DNA"/>
</dbReference>
<accession>A0A218Z093</accession>
<organism evidence="2 3">
    <name type="scientific">Diplocarpon coronariae</name>
    <dbReference type="NCBI Taxonomy" id="2795749"/>
    <lineage>
        <taxon>Eukaryota</taxon>
        <taxon>Fungi</taxon>
        <taxon>Dikarya</taxon>
        <taxon>Ascomycota</taxon>
        <taxon>Pezizomycotina</taxon>
        <taxon>Leotiomycetes</taxon>
        <taxon>Helotiales</taxon>
        <taxon>Drepanopezizaceae</taxon>
        <taxon>Diplocarpon</taxon>
    </lineage>
</organism>